<proteinExistence type="predicted"/>
<keyword evidence="2" id="KW-0677">Repeat</keyword>
<dbReference type="GO" id="GO:0004792">
    <property type="term" value="F:thiosulfate-cyanide sulfurtransferase activity"/>
    <property type="evidence" value="ECO:0007669"/>
    <property type="project" value="InterPro"/>
</dbReference>
<sequence>MDSSSLISADELNGVLGREKLRVFDVRGTWQTPARALHDDYLAGHIPGAVFVDWTKQFLDQGQAVGLAPVCDQEAAAADFKSLGVNEGDLCILYDDYSHMLAGRVWWAMRHWGFENLRVLNGGWSHWKAQGFPVSTDVPNVPEGSFTPRLNSGLRVSLNELQERMAQACHMDARGPVSYAGKPEDPRTGHIPGALHVHFKELLDEDTGLFLESDALEKVFDRLAPEWRTRPVIASCGSGYAGTVPMLALSGLGVDSSLYDGSFSEWKQEPSRPVEQS</sequence>
<dbReference type="CDD" id="cd01448">
    <property type="entry name" value="TST_Repeat_1"/>
    <property type="match status" value="1"/>
</dbReference>
<comment type="caution">
    <text evidence="4">The sequence shown here is derived from an EMBL/GenBank/DDBJ whole genome shotgun (WGS) entry which is preliminary data.</text>
</comment>
<gene>
    <name evidence="4" type="ORF">FKG95_18610</name>
</gene>
<name>A0A545TMV4_9PROT</name>
<accession>A0A545TMV4</accession>
<keyword evidence="5" id="KW-1185">Reference proteome</keyword>
<dbReference type="AlphaFoldDB" id="A0A545TMV4"/>
<protein>
    <submittedName>
        <fullName evidence="4">Sulfurtransferase</fullName>
    </submittedName>
</protein>
<dbReference type="PROSITE" id="PS00380">
    <property type="entry name" value="RHODANESE_1"/>
    <property type="match status" value="1"/>
</dbReference>
<evidence type="ECO:0000313" key="5">
    <source>
        <dbReference type="Proteomes" id="UP000315252"/>
    </source>
</evidence>
<dbReference type="SUPFAM" id="SSF52821">
    <property type="entry name" value="Rhodanese/Cell cycle control phosphatase"/>
    <property type="match status" value="2"/>
</dbReference>
<reference evidence="4 5" key="1">
    <citation type="submission" date="2019-06" db="EMBL/GenBank/DDBJ databases">
        <title>Whole genome sequence for Rhodospirillaceae sp. R148.</title>
        <authorList>
            <person name="Wang G."/>
        </authorList>
    </citation>
    <scope>NUCLEOTIDE SEQUENCE [LARGE SCALE GENOMIC DNA]</scope>
    <source>
        <strain evidence="4 5">R148</strain>
    </source>
</reference>
<dbReference type="RefSeq" id="WP_142897900.1">
    <property type="nucleotide sequence ID" value="NZ_ML660057.1"/>
</dbReference>
<dbReference type="SMART" id="SM00450">
    <property type="entry name" value="RHOD"/>
    <property type="match status" value="2"/>
</dbReference>
<feature type="domain" description="Rhodanese" evidence="3">
    <location>
        <begin position="17"/>
        <end position="136"/>
    </location>
</feature>
<dbReference type="Pfam" id="PF00581">
    <property type="entry name" value="Rhodanese"/>
    <property type="match status" value="2"/>
</dbReference>
<dbReference type="EMBL" id="VHSH01000006">
    <property type="protein sequence ID" value="TQV78567.1"/>
    <property type="molecule type" value="Genomic_DNA"/>
</dbReference>
<dbReference type="InterPro" id="IPR045078">
    <property type="entry name" value="TST/MPST-like"/>
</dbReference>
<dbReference type="PANTHER" id="PTHR11364">
    <property type="entry name" value="THIOSULFATE SULFERTANSFERASE"/>
    <property type="match status" value="1"/>
</dbReference>
<organism evidence="4 5">
    <name type="scientific">Denitrobaculum tricleocarpae</name>
    <dbReference type="NCBI Taxonomy" id="2591009"/>
    <lineage>
        <taxon>Bacteria</taxon>
        <taxon>Pseudomonadati</taxon>
        <taxon>Pseudomonadota</taxon>
        <taxon>Alphaproteobacteria</taxon>
        <taxon>Rhodospirillales</taxon>
        <taxon>Rhodospirillaceae</taxon>
        <taxon>Denitrobaculum</taxon>
    </lineage>
</organism>
<evidence type="ECO:0000313" key="4">
    <source>
        <dbReference type="EMBL" id="TQV78567.1"/>
    </source>
</evidence>
<dbReference type="Gene3D" id="3.40.250.10">
    <property type="entry name" value="Rhodanese-like domain"/>
    <property type="match status" value="2"/>
</dbReference>
<feature type="domain" description="Rhodanese" evidence="3">
    <location>
        <begin position="164"/>
        <end position="275"/>
    </location>
</feature>
<dbReference type="Proteomes" id="UP000315252">
    <property type="component" value="Unassembled WGS sequence"/>
</dbReference>
<dbReference type="InterPro" id="IPR001763">
    <property type="entry name" value="Rhodanese-like_dom"/>
</dbReference>
<dbReference type="OrthoDB" id="9781034at2"/>
<evidence type="ECO:0000256" key="1">
    <source>
        <dbReference type="ARBA" id="ARBA00022679"/>
    </source>
</evidence>
<dbReference type="PROSITE" id="PS50206">
    <property type="entry name" value="RHODANESE_3"/>
    <property type="match status" value="2"/>
</dbReference>
<evidence type="ECO:0000259" key="3">
    <source>
        <dbReference type="PROSITE" id="PS50206"/>
    </source>
</evidence>
<dbReference type="InterPro" id="IPR001307">
    <property type="entry name" value="Thiosulphate_STrfase_CS"/>
</dbReference>
<evidence type="ECO:0000256" key="2">
    <source>
        <dbReference type="ARBA" id="ARBA00022737"/>
    </source>
</evidence>
<dbReference type="InterPro" id="IPR036873">
    <property type="entry name" value="Rhodanese-like_dom_sf"/>
</dbReference>
<dbReference type="PANTHER" id="PTHR11364:SF27">
    <property type="entry name" value="SULFURTRANSFERASE"/>
    <property type="match status" value="1"/>
</dbReference>
<keyword evidence="1 4" id="KW-0808">Transferase</keyword>